<evidence type="ECO:0000313" key="4">
    <source>
        <dbReference type="Proteomes" id="UP001231189"/>
    </source>
</evidence>
<dbReference type="InterPro" id="IPR037056">
    <property type="entry name" value="RNase_H1_N_sf"/>
</dbReference>
<keyword evidence="4" id="KW-1185">Reference proteome</keyword>
<dbReference type="InterPro" id="IPR011320">
    <property type="entry name" value="RNase_H1_N"/>
</dbReference>
<evidence type="ECO:0000259" key="2">
    <source>
        <dbReference type="Pfam" id="PF01693"/>
    </source>
</evidence>
<dbReference type="InterPro" id="IPR009027">
    <property type="entry name" value="Ribosomal_bL9/RNase_H1_N"/>
</dbReference>
<feature type="compositionally biased region" description="Pro residues" evidence="1">
    <location>
        <begin position="300"/>
        <end position="314"/>
    </location>
</feature>
<name>A0AAD8QZ15_LOLMU</name>
<sequence>MATYFDADSKSSTDYTHIKSVLDDALNGYVKVKGLIETRNARYGKHIFKHVTKFPFAKKPPSSKKDAYYALHHMGAFLWDHQKLRLHDHLRDWATRMTRIQDENIKQDFFRIQVEFYQIIYQDVLRSPGEFYNGYQPSNKMLSYVVYKGKVLGVYDDWEECQRHVHHFSGNSYKGRSPAVLPPPPPPHAVVLWDLEEIYHTSAARWNGERKGFIDTVRATEYGSAAGLQHRKRASPLPPNQTVGIKAWVRTTEYHRSSKLQAQSTVTFAGGAFRNSTLRLDHESRPPVGLPLHARETLGPRPPPATRSTAPPPSRAAALGTVVPNHEEEQCEIRLHHRWPGDAEARTEGEDRAARFRVCYAAPITARPKVATRKRRAAPPDQGHAAATITGLPARGRAATTLHGPGPSPPCGG</sequence>
<feature type="region of interest" description="Disordered" evidence="1">
    <location>
        <begin position="281"/>
        <end position="318"/>
    </location>
</feature>
<reference evidence="3" key="1">
    <citation type="submission" date="2023-07" db="EMBL/GenBank/DDBJ databases">
        <title>A chromosome-level genome assembly of Lolium multiflorum.</title>
        <authorList>
            <person name="Chen Y."/>
            <person name="Copetti D."/>
            <person name="Kolliker R."/>
            <person name="Studer B."/>
        </authorList>
    </citation>
    <scope>NUCLEOTIDE SEQUENCE</scope>
    <source>
        <strain evidence="3">02402/16</strain>
        <tissue evidence="3">Leaf</tissue>
    </source>
</reference>
<feature type="domain" description="Ribonuclease H1 N-terminal" evidence="2">
    <location>
        <begin position="144"/>
        <end position="175"/>
    </location>
</feature>
<dbReference type="SUPFAM" id="SSF55658">
    <property type="entry name" value="L9 N-domain-like"/>
    <property type="match status" value="1"/>
</dbReference>
<feature type="region of interest" description="Disordered" evidence="1">
    <location>
        <begin position="370"/>
        <end position="413"/>
    </location>
</feature>
<proteinExistence type="predicted"/>
<dbReference type="Proteomes" id="UP001231189">
    <property type="component" value="Unassembled WGS sequence"/>
</dbReference>
<dbReference type="Gene3D" id="3.40.970.10">
    <property type="entry name" value="Ribonuclease H1, N-terminal domain"/>
    <property type="match status" value="1"/>
</dbReference>
<evidence type="ECO:0000256" key="1">
    <source>
        <dbReference type="SAM" id="MobiDB-lite"/>
    </source>
</evidence>
<comment type="caution">
    <text evidence="3">The sequence shown here is derived from an EMBL/GenBank/DDBJ whole genome shotgun (WGS) entry which is preliminary data.</text>
</comment>
<dbReference type="AlphaFoldDB" id="A0AAD8QZ15"/>
<protein>
    <recommendedName>
        <fullName evidence="2">Ribonuclease H1 N-terminal domain-containing protein</fullName>
    </recommendedName>
</protein>
<evidence type="ECO:0000313" key="3">
    <source>
        <dbReference type="EMBL" id="KAK1610677.1"/>
    </source>
</evidence>
<dbReference type="EMBL" id="JAUUTY010000007">
    <property type="protein sequence ID" value="KAK1610677.1"/>
    <property type="molecule type" value="Genomic_DNA"/>
</dbReference>
<gene>
    <name evidence="3" type="ORF">QYE76_034350</name>
</gene>
<accession>A0AAD8QZ15</accession>
<dbReference type="Pfam" id="PF01693">
    <property type="entry name" value="Cauli_VI"/>
    <property type="match status" value="1"/>
</dbReference>
<organism evidence="3 4">
    <name type="scientific">Lolium multiflorum</name>
    <name type="common">Italian ryegrass</name>
    <name type="synonym">Lolium perenne subsp. multiflorum</name>
    <dbReference type="NCBI Taxonomy" id="4521"/>
    <lineage>
        <taxon>Eukaryota</taxon>
        <taxon>Viridiplantae</taxon>
        <taxon>Streptophyta</taxon>
        <taxon>Embryophyta</taxon>
        <taxon>Tracheophyta</taxon>
        <taxon>Spermatophyta</taxon>
        <taxon>Magnoliopsida</taxon>
        <taxon>Liliopsida</taxon>
        <taxon>Poales</taxon>
        <taxon>Poaceae</taxon>
        <taxon>BOP clade</taxon>
        <taxon>Pooideae</taxon>
        <taxon>Poodae</taxon>
        <taxon>Poeae</taxon>
        <taxon>Poeae Chloroplast Group 2 (Poeae type)</taxon>
        <taxon>Loliodinae</taxon>
        <taxon>Loliinae</taxon>
        <taxon>Lolium</taxon>
    </lineage>
</organism>